<name>A0ABU6CL70_9ACTN</name>
<gene>
    <name evidence="3" type="ORF">OKJ48_34915</name>
</gene>
<protein>
    <submittedName>
        <fullName evidence="3">ABC transporter substrate-binding protein</fullName>
    </submittedName>
</protein>
<evidence type="ECO:0000313" key="3">
    <source>
        <dbReference type="EMBL" id="MEB3965382.1"/>
    </source>
</evidence>
<keyword evidence="2" id="KW-1133">Transmembrane helix</keyword>
<feature type="transmembrane region" description="Helical" evidence="2">
    <location>
        <begin position="12"/>
        <end position="32"/>
    </location>
</feature>
<dbReference type="RefSeq" id="WP_324773616.1">
    <property type="nucleotide sequence ID" value="NZ_BAAATS010000027.1"/>
</dbReference>
<evidence type="ECO:0000256" key="2">
    <source>
        <dbReference type="SAM" id="Phobius"/>
    </source>
</evidence>
<keyword evidence="2" id="KW-0472">Membrane</keyword>
<dbReference type="Gene3D" id="3.40.50.2300">
    <property type="match status" value="2"/>
</dbReference>
<keyword evidence="4" id="KW-1185">Reference proteome</keyword>
<evidence type="ECO:0000256" key="1">
    <source>
        <dbReference type="SAM" id="MobiDB-lite"/>
    </source>
</evidence>
<evidence type="ECO:0000313" key="4">
    <source>
        <dbReference type="Proteomes" id="UP001352223"/>
    </source>
</evidence>
<organism evidence="3 4">
    <name type="scientific">Streptomyces kunmingensis</name>
    <dbReference type="NCBI Taxonomy" id="68225"/>
    <lineage>
        <taxon>Bacteria</taxon>
        <taxon>Bacillati</taxon>
        <taxon>Actinomycetota</taxon>
        <taxon>Actinomycetes</taxon>
        <taxon>Kitasatosporales</taxon>
        <taxon>Streptomycetaceae</taxon>
        <taxon>Streptomyces</taxon>
    </lineage>
</organism>
<dbReference type="CDD" id="cd06268">
    <property type="entry name" value="PBP1_ABC_transporter_LIVBP-like"/>
    <property type="match status" value="1"/>
</dbReference>
<dbReference type="EMBL" id="JAOZYB010000329">
    <property type="protein sequence ID" value="MEB3965382.1"/>
    <property type="molecule type" value="Genomic_DNA"/>
</dbReference>
<comment type="caution">
    <text evidence="3">The sequence shown here is derived from an EMBL/GenBank/DDBJ whole genome shotgun (WGS) entry which is preliminary data.</text>
</comment>
<reference evidence="3 4" key="1">
    <citation type="submission" date="2022-10" db="EMBL/GenBank/DDBJ databases">
        <authorList>
            <person name="Xie J."/>
            <person name="Shen N."/>
        </authorList>
    </citation>
    <scope>NUCLEOTIDE SEQUENCE [LARGE SCALE GENOMIC DNA]</scope>
    <source>
        <strain evidence="3 4">DSM 41681</strain>
    </source>
</reference>
<proteinExistence type="predicted"/>
<dbReference type="InterPro" id="IPR028082">
    <property type="entry name" value="Peripla_BP_I"/>
</dbReference>
<feature type="region of interest" description="Disordered" evidence="1">
    <location>
        <begin position="501"/>
        <end position="526"/>
    </location>
</feature>
<dbReference type="Proteomes" id="UP001352223">
    <property type="component" value="Unassembled WGS sequence"/>
</dbReference>
<dbReference type="SUPFAM" id="SSF53822">
    <property type="entry name" value="Periplasmic binding protein-like I"/>
    <property type="match status" value="1"/>
</dbReference>
<accession>A0ABU6CL70</accession>
<keyword evidence="2" id="KW-0812">Transmembrane</keyword>
<sequence length="526" mass="56940">MMFSGRPKEWGPLDWCVALVVVLALTGGLLIWQQTRPGPCGDGMDQHVDECVGVTARAFETGDAATDDLIRAVADENADVRRQWDDPQGNAARIPYVRIALMMPFTSDATSAMTPEMIQRALAGALAAQQQANRAGGPHYQLLLAPDGRDLDQWEGVVDRLDELTRDEEAPLVGVTGIPSSTTETREAVTELSGRAIPTVGPVITAASMNSRYFFKTSPNNDQFSRALATYLKLHPENERGFLVWDSREGDVYSQNLRAVFEERFGDGYDLRKNNSHFIGSSGDDQGIPQRFADAAEKICRSKVDTVFFAGRDQDLPAFINRLSETGSCDGSWKLRILKIGIGLEPTLSTKAIERGLRTIDATIVDASAYDPAWADGKNSPPRGSAAFLARFQEIEKAHGLGPSALDDGYAAMYYDGFGLLAGAVDRTYREVNEGGTQTEQPVRLPTAKDVYSTLTTSTVDGSVCSGCLVGASGTYGFTGPGENDQWAVCKPVPVVEFPPASDAADAKRQSPYRTYRGDKTGVCPP</sequence>